<reference evidence="2" key="1">
    <citation type="submission" date="2017-01" db="EMBL/GenBank/DDBJ databases">
        <title>Comparative genomics of anhydrobiosis in the tardigrade Hypsibius dujardini.</title>
        <authorList>
            <person name="Yoshida Y."/>
            <person name="Koutsovoulos G."/>
            <person name="Laetsch D."/>
            <person name="Stevens L."/>
            <person name="Kumar S."/>
            <person name="Horikawa D."/>
            <person name="Ishino K."/>
            <person name="Komine S."/>
            <person name="Tomita M."/>
            <person name="Blaxter M."/>
            <person name="Arakawa K."/>
        </authorList>
    </citation>
    <scope>NUCLEOTIDE SEQUENCE [LARGE SCALE GENOMIC DNA]</scope>
    <source>
        <strain evidence="2">Z151</strain>
    </source>
</reference>
<evidence type="ECO:0000313" key="1">
    <source>
        <dbReference type="EMBL" id="OQV12443.1"/>
    </source>
</evidence>
<organism evidence="1 2">
    <name type="scientific">Hypsibius exemplaris</name>
    <name type="common">Freshwater tardigrade</name>
    <dbReference type="NCBI Taxonomy" id="2072580"/>
    <lineage>
        <taxon>Eukaryota</taxon>
        <taxon>Metazoa</taxon>
        <taxon>Ecdysozoa</taxon>
        <taxon>Tardigrada</taxon>
        <taxon>Eutardigrada</taxon>
        <taxon>Parachela</taxon>
        <taxon>Hypsibioidea</taxon>
        <taxon>Hypsibiidae</taxon>
        <taxon>Hypsibius</taxon>
    </lineage>
</organism>
<accession>A0A1W0WBA8</accession>
<dbReference type="Proteomes" id="UP000192578">
    <property type="component" value="Unassembled WGS sequence"/>
</dbReference>
<gene>
    <name evidence="1" type="ORF">BV898_13319</name>
</gene>
<keyword evidence="2" id="KW-1185">Reference proteome</keyword>
<name>A0A1W0WBA8_HYPEX</name>
<sequence>MSWNSEDALKDSALKMARSTAQANSTALLHLPDIRGWPFTNCSIPNSITVTITHKLYANSKVAQIRGSRRRRSTSS</sequence>
<dbReference type="EMBL" id="MTYJ01000145">
    <property type="protein sequence ID" value="OQV12443.1"/>
    <property type="molecule type" value="Genomic_DNA"/>
</dbReference>
<comment type="caution">
    <text evidence="1">The sequence shown here is derived from an EMBL/GenBank/DDBJ whole genome shotgun (WGS) entry which is preliminary data.</text>
</comment>
<protein>
    <submittedName>
        <fullName evidence="1">Uncharacterized protein</fullName>
    </submittedName>
</protein>
<dbReference type="AlphaFoldDB" id="A0A1W0WBA8"/>
<proteinExistence type="predicted"/>
<evidence type="ECO:0000313" key="2">
    <source>
        <dbReference type="Proteomes" id="UP000192578"/>
    </source>
</evidence>